<evidence type="ECO:0000313" key="2">
    <source>
        <dbReference type="EMBL" id="CAH2217790.1"/>
    </source>
</evidence>
<dbReference type="Proteomes" id="UP000838756">
    <property type="component" value="Unassembled WGS sequence"/>
</dbReference>
<name>A0A8S4QWQ4_9NEOP</name>
<dbReference type="EMBL" id="CAKXAJ010018554">
    <property type="protein sequence ID" value="CAH2217790.1"/>
    <property type="molecule type" value="Genomic_DNA"/>
</dbReference>
<sequence length="129" mass="14774">MTALFTHRGRFSWVAAHFYVTQLADLLRDFFKRLSCTVQARIFSFFGHVSRRNNVSIERLVVQRRVEGTRARGRSPMRCTDQLKATIEAPLHECARKATVREGLSSEPQHSGDDHDQSVKTVTTKKKTV</sequence>
<evidence type="ECO:0000256" key="1">
    <source>
        <dbReference type="SAM" id="MobiDB-lite"/>
    </source>
</evidence>
<gene>
    <name evidence="2" type="primary">jg14095</name>
    <name evidence="2" type="ORF">PAEG_LOCUS5672</name>
</gene>
<evidence type="ECO:0000313" key="3">
    <source>
        <dbReference type="Proteomes" id="UP000838756"/>
    </source>
</evidence>
<comment type="caution">
    <text evidence="2">The sequence shown here is derived from an EMBL/GenBank/DDBJ whole genome shotgun (WGS) entry which is preliminary data.</text>
</comment>
<accession>A0A8S4QWQ4</accession>
<dbReference type="AlphaFoldDB" id="A0A8S4QWQ4"/>
<protein>
    <submittedName>
        <fullName evidence="2">Jg14095 protein</fullName>
    </submittedName>
</protein>
<dbReference type="OrthoDB" id="6938941at2759"/>
<feature type="region of interest" description="Disordered" evidence="1">
    <location>
        <begin position="99"/>
        <end position="129"/>
    </location>
</feature>
<organism evidence="2 3">
    <name type="scientific">Pararge aegeria aegeria</name>
    <dbReference type="NCBI Taxonomy" id="348720"/>
    <lineage>
        <taxon>Eukaryota</taxon>
        <taxon>Metazoa</taxon>
        <taxon>Ecdysozoa</taxon>
        <taxon>Arthropoda</taxon>
        <taxon>Hexapoda</taxon>
        <taxon>Insecta</taxon>
        <taxon>Pterygota</taxon>
        <taxon>Neoptera</taxon>
        <taxon>Endopterygota</taxon>
        <taxon>Lepidoptera</taxon>
        <taxon>Glossata</taxon>
        <taxon>Ditrysia</taxon>
        <taxon>Papilionoidea</taxon>
        <taxon>Nymphalidae</taxon>
        <taxon>Satyrinae</taxon>
        <taxon>Satyrini</taxon>
        <taxon>Parargina</taxon>
        <taxon>Pararge</taxon>
    </lineage>
</organism>
<reference evidence="2" key="1">
    <citation type="submission" date="2022-03" db="EMBL/GenBank/DDBJ databases">
        <authorList>
            <person name="Lindestad O."/>
        </authorList>
    </citation>
    <scope>NUCLEOTIDE SEQUENCE</scope>
</reference>
<keyword evidence="3" id="KW-1185">Reference proteome</keyword>
<proteinExistence type="predicted"/>